<dbReference type="GO" id="GO:0019722">
    <property type="term" value="P:calcium-mediated signaling"/>
    <property type="evidence" value="ECO:0007669"/>
    <property type="project" value="TreeGrafter"/>
</dbReference>
<evidence type="ECO:0000256" key="2">
    <source>
        <dbReference type="ARBA" id="ARBA00009178"/>
    </source>
</evidence>
<evidence type="ECO:0000256" key="3">
    <source>
        <dbReference type="ARBA" id="ARBA00022525"/>
    </source>
</evidence>
<keyword evidence="5 7" id="KW-0732">Signal</keyword>
<evidence type="ECO:0000256" key="6">
    <source>
        <dbReference type="ARBA" id="ARBA00023157"/>
    </source>
</evidence>
<evidence type="ECO:0000313" key="8">
    <source>
        <dbReference type="EMBL" id="GER53857.1"/>
    </source>
</evidence>
<comment type="subcellular location">
    <subcellularLocation>
        <location evidence="1">Secreted</location>
    </subcellularLocation>
</comment>
<dbReference type="PANTHER" id="PTHR33136:SF34">
    <property type="entry name" value="OS12G0541700 PROTEIN"/>
    <property type="match status" value="1"/>
</dbReference>
<keyword evidence="6" id="KW-1015">Disulfide bond</keyword>
<proteinExistence type="inferred from homology"/>
<keyword evidence="3" id="KW-0964">Secreted</keyword>
<dbReference type="EMBL" id="BKCP01010848">
    <property type="protein sequence ID" value="GER53857.1"/>
    <property type="molecule type" value="Genomic_DNA"/>
</dbReference>
<dbReference type="GO" id="GO:0005576">
    <property type="term" value="C:extracellular region"/>
    <property type="evidence" value="ECO:0007669"/>
    <property type="project" value="UniProtKB-SubCell"/>
</dbReference>
<dbReference type="PANTHER" id="PTHR33136">
    <property type="entry name" value="RAPID ALKALINIZATION FACTOR-LIKE"/>
    <property type="match status" value="1"/>
</dbReference>
<gene>
    <name evidence="8" type="ORF">STAS_31406</name>
</gene>
<name>A0A5A7RB59_STRAF</name>
<evidence type="ECO:0000256" key="4">
    <source>
        <dbReference type="ARBA" id="ARBA00022702"/>
    </source>
</evidence>
<feature type="chain" id="PRO_5022917946" evidence="7">
    <location>
        <begin position="24"/>
        <end position="115"/>
    </location>
</feature>
<evidence type="ECO:0000256" key="5">
    <source>
        <dbReference type="ARBA" id="ARBA00022729"/>
    </source>
</evidence>
<keyword evidence="9" id="KW-1185">Reference proteome</keyword>
<dbReference type="GO" id="GO:0009506">
    <property type="term" value="C:plasmodesma"/>
    <property type="evidence" value="ECO:0007669"/>
    <property type="project" value="TreeGrafter"/>
</dbReference>
<accession>A0A5A7RB59</accession>
<protein>
    <submittedName>
        <fullName evidence="8">Rapid alkalinization factor</fullName>
    </submittedName>
</protein>
<dbReference type="AlphaFoldDB" id="A0A5A7RB59"/>
<dbReference type="Pfam" id="PF05498">
    <property type="entry name" value="RALF"/>
    <property type="match status" value="1"/>
</dbReference>
<organism evidence="8 9">
    <name type="scientific">Striga asiatica</name>
    <name type="common">Asiatic witchweed</name>
    <name type="synonym">Buchnera asiatica</name>
    <dbReference type="NCBI Taxonomy" id="4170"/>
    <lineage>
        <taxon>Eukaryota</taxon>
        <taxon>Viridiplantae</taxon>
        <taxon>Streptophyta</taxon>
        <taxon>Embryophyta</taxon>
        <taxon>Tracheophyta</taxon>
        <taxon>Spermatophyta</taxon>
        <taxon>Magnoliopsida</taxon>
        <taxon>eudicotyledons</taxon>
        <taxon>Gunneridae</taxon>
        <taxon>Pentapetalae</taxon>
        <taxon>asterids</taxon>
        <taxon>lamiids</taxon>
        <taxon>Lamiales</taxon>
        <taxon>Orobanchaceae</taxon>
        <taxon>Buchnereae</taxon>
        <taxon>Striga</taxon>
    </lineage>
</organism>
<comment type="similarity">
    <text evidence="2">Belongs to the plant rapid alkalinization factor (RALF) family.</text>
</comment>
<dbReference type="Proteomes" id="UP000325081">
    <property type="component" value="Unassembled WGS sequence"/>
</dbReference>
<comment type="caution">
    <text evidence="8">The sequence shown here is derived from an EMBL/GenBank/DDBJ whole genome shotgun (WGS) entry which is preliminary data.</text>
</comment>
<evidence type="ECO:0000256" key="7">
    <source>
        <dbReference type="SAM" id="SignalP"/>
    </source>
</evidence>
<dbReference type="GO" id="GO:0005179">
    <property type="term" value="F:hormone activity"/>
    <property type="evidence" value="ECO:0007669"/>
    <property type="project" value="UniProtKB-KW"/>
</dbReference>
<keyword evidence="4" id="KW-0372">Hormone</keyword>
<dbReference type="InterPro" id="IPR008801">
    <property type="entry name" value="RALF"/>
</dbReference>
<evidence type="ECO:0000313" key="9">
    <source>
        <dbReference type="Proteomes" id="UP000325081"/>
    </source>
</evidence>
<feature type="signal peptide" evidence="7">
    <location>
        <begin position="1"/>
        <end position="23"/>
    </location>
</feature>
<reference evidence="9" key="1">
    <citation type="journal article" date="2019" name="Curr. Biol.">
        <title>Genome Sequence of Striga asiatica Provides Insight into the Evolution of Plant Parasitism.</title>
        <authorList>
            <person name="Yoshida S."/>
            <person name="Kim S."/>
            <person name="Wafula E.K."/>
            <person name="Tanskanen J."/>
            <person name="Kim Y.M."/>
            <person name="Honaas L."/>
            <person name="Yang Z."/>
            <person name="Spallek T."/>
            <person name="Conn C.E."/>
            <person name="Ichihashi Y."/>
            <person name="Cheong K."/>
            <person name="Cui S."/>
            <person name="Der J.P."/>
            <person name="Gundlach H."/>
            <person name="Jiao Y."/>
            <person name="Hori C."/>
            <person name="Ishida J.K."/>
            <person name="Kasahara H."/>
            <person name="Kiba T."/>
            <person name="Kim M.S."/>
            <person name="Koo N."/>
            <person name="Laohavisit A."/>
            <person name="Lee Y.H."/>
            <person name="Lumba S."/>
            <person name="McCourt P."/>
            <person name="Mortimer J.C."/>
            <person name="Mutuku J.M."/>
            <person name="Nomura T."/>
            <person name="Sasaki-Sekimoto Y."/>
            <person name="Seto Y."/>
            <person name="Wang Y."/>
            <person name="Wakatake T."/>
            <person name="Sakakibara H."/>
            <person name="Demura T."/>
            <person name="Yamaguchi S."/>
            <person name="Yoneyama K."/>
            <person name="Manabe R.I."/>
            <person name="Nelson D.C."/>
            <person name="Schulman A.H."/>
            <person name="Timko M.P."/>
            <person name="dePamphilis C.W."/>
            <person name="Choi D."/>
            <person name="Shirasu K."/>
        </authorList>
    </citation>
    <scope>NUCLEOTIDE SEQUENCE [LARGE SCALE GENOMIC DNA]</scope>
    <source>
        <strain evidence="9">cv. UVA1</strain>
    </source>
</reference>
<dbReference type="OrthoDB" id="1863600at2759"/>
<evidence type="ECO:0000256" key="1">
    <source>
        <dbReference type="ARBA" id="ARBA00004613"/>
    </source>
</evidence>
<sequence>MASRLALAVLLVVVAAMAAAAYAGDLSLAEAFVAEPDGHGLVADALNFDEEMMMESETARRQLRRGGYISYGAMGRNNVPCNRRGRSYYNCNGHQRANPYRRGCTRATRCARNNH</sequence>